<sequence length="76" mass="8619">MNGHYGYQPPQGPVPAVHLTVMDDLMYPPRYSCLYLFPFTYQVAFDAMPLPSPTCPYLCLNTRRDRSPRSCNFGAA</sequence>
<comment type="caution">
    <text evidence="1">The sequence shown here is derived from an EMBL/GenBank/DDBJ whole genome shotgun (WGS) entry which is preliminary data.</text>
</comment>
<dbReference type="AlphaFoldDB" id="A0A8S4ARH5"/>
<dbReference type="Proteomes" id="UP000677803">
    <property type="component" value="Unassembled WGS sequence"/>
</dbReference>
<reference evidence="1" key="1">
    <citation type="submission" date="2021-05" db="EMBL/GenBank/DDBJ databases">
        <authorList>
            <person name="Tigano A."/>
        </authorList>
    </citation>
    <scope>NUCLEOTIDE SEQUENCE</scope>
</reference>
<keyword evidence="2" id="KW-1185">Reference proteome</keyword>
<organism evidence="1 2">
    <name type="scientific">Menidia menidia</name>
    <name type="common">Atlantic silverside</name>
    <dbReference type="NCBI Taxonomy" id="238744"/>
    <lineage>
        <taxon>Eukaryota</taxon>
        <taxon>Metazoa</taxon>
        <taxon>Chordata</taxon>
        <taxon>Craniata</taxon>
        <taxon>Vertebrata</taxon>
        <taxon>Euteleostomi</taxon>
        <taxon>Actinopterygii</taxon>
        <taxon>Neopterygii</taxon>
        <taxon>Teleostei</taxon>
        <taxon>Neoteleostei</taxon>
        <taxon>Acanthomorphata</taxon>
        <taxon>Ovalentaria</taxon>
        <taxon>Atherinomorphae</taxon>
        <taxon>Atheriniformes</taxon>
        <taxon>Atherinopsidae</taxon>
        <taxon>Menidiinae</taxon>
        <taxon>Menidia</taxon>
    </lineage>
</organism>
<name>A0A8S4ARH5_9TELE</name>
<protein>
    <submittedName>
        <fullName evidence="1">(Atlantic silverside) hypothetical protein</fullName>
    </submittedName>
</protein>
<dbReference type="EMBL" id="CAJRST010005557">
    <property type="protein sequence ID" value="CAG5885148.1"/>
    <property type="molecule type" value="Genomic_DNA"/>
</dbReference>
<accession>A0A8S4ARH5</accession>
<proteinExistence type="predicted"/>
<gene>
    <name evidence="1" type="ORF">MMEN_LOCUS5886</name>
</gene>
<evidence type="ECO:0000313" key="1">
    <source>
        <dbReference type="EMBL" id="CAG5885148.1"/>
    </source>
</evidence>
<evidence type="ECO:0000313" key="2">
    <source>
        <dbReference type="Proteomes" id="UP000677803"/>
    </source>
</evidence>